<reference evidence="2 3" key="1">
    <citation type="submission" date="2019-09" db="EMBL/GenBank/DDBJ databases">
        <title>Distinct polysaccharide growth profiles of human intestinal Prevotella copri isolates.</title>
        <authorList>
            <person name="Fehlner-Peach H."/>
            <person name="Magnabosco C."/>
            <person name="Raghavan V."/>
            <person name="Scher J.U."/>
            <person name="Tett A."/>
            <person name="Cox L.M."/>
            <person name="Gottsegen C."/>
            <person name="Watters A."/>
            <person name="Wiltshire- Gordon J.D."/>
            <person name="Segata N."/>
            <person name="Bonneau R."/>
            <person name="Littman D.R."/>
        </authorList>
    </citation>
    <scope>NUCLEOTIDE SEQUENCE [LARGE SCALE GENOMIC DNA]</scope>
    <source>
        <strain evidence="3">iK21513</strain>
        <strain evidence="2">IK21513</strain>
    </source>
</reference>
<name>A0A6A7W1B9_9BACT</name>
<dbReference type="Proteomes" id="UP001209074">
    <property type="component" value="Unassembled WGS sequence"/>
</dbReference>
<organism evidence="2 3">
    <name type="scientific">Segatella copri</name>
    <dbReference type="NCBI Taxonomy" id="165179"/>
    <lineage>
        <taxon>Bacteria</taxon>
        <taxon>Pseudomonadati</taxon>
        <taxon>Bacteroidota</taxon>
        <taxon>Bacteroidia</taxon>
        <taxon>Bacteroidales</taxon>
        <taxon>Prevotellaceae</taxon>
        <taxon>Segatella</taxon>
    </lineage>
</organism>
<evidence type="ECO:0000313" key="2">
    <source>
        <dbReference type="EMBL" id="MQN11099.1"/>
    </source>
</evidence>
<sequence length="60" mass="6921">MDKNDLMKYLVEEAECSESEVAEMTNTELLDHWLEYNGICGFTEDIKDVIEAAFDVDLED</sequence>
<dbReference type="EMBL" id="JAPDUS010000003">
    <property type="protein sequence ID" value="MCW4092408.1"/>
    <property type="molecule type" value="Genomic_DNA"/>
</dbReference>
<evidence type="ECO:0000313" key="1">
    <source>
        <dbReference type="EMBL" id="MCW4092408.1"/>
    </source>
</evidence>
<dbReference type="EMBL" id="VZCY01000118">
    <property type="protein sequence ID" value="MQN11099.1"/>
    <property type="molecule type" value="Genomic_DNA"/>
</dbReference>
<gene>
    <name evidence="2" type="ORF">F7D97_14485</name>
    <name evidence="1" type="ORF">ONT05_02365</name>
</gene>
<comment type="caution">
    <text evidence="2">The sequence shown here is derived from an EMBL/GenBank/DDBJ whole genome shotgun (WGS) entry which is preliminary data.</text>
</comment>
<accession>A0A6A7W1B9</accession>
<evidence type="ECO:0000313" key="3">
    <source>
        <dbReference type="Proteomes" id="UP000406735"/>
    </source>
</evidence>
<dbReference type="Proteomes" id="UP000406735">
    <property type="component" value="Unassembled WGS sequence"/>
</dbReference>
<dbReference type="RefSeq" id="WP_153079945.1">
    <property type="nucleotide sequence ID" value="NZ_JAPDUQ010000001.1"/>
</dbReference>
<proteinExistence type="predicted"/>
<protein>
    <submittedName>
        <fullName evidence="2">Uncharacterized protein</fullName>
    </submittedName>
</protein>
<dbReference type="AlphaFoldDB" id="A0A6A7W1B9"/>
<reference evidence="1" key="2">
    <citation type="submission" date="2022-11" db="EMBL/GenBank/DDBJ databases">
        <title>Genomic repertoires linked with pathogenic potency of arthritogenic Prevotella copri isolated from the gut of rheumatoid arthritis patients.</title>
        <authorList>
            <person name="Nii T."/>
            <person name="Maeda Y."/>
            <person name="Motooka D."/>
            <person name="Naito M."/>
            <person name="Matsumoto Y."/>
            <person name="Ogawa T."/>
            <person name="Oguro-Igashira E."/>
            <person name="Kishikawa T."/>
            <person name="Yamashita M."/>
            <person name="Koizumi S."/>
            <person name="Kurakawa T."/>
            <person name="Okumura R."/>
            <person name="Kayama H."/>
            <person name="Murakami M."/>
            <person name="Sakaguchi T."/>
            <person name="Das B."/>
            <person name="Nakamura S."/>
            <person name="Okada Y."/>
            <person name="Kumanogoh A."/>
            <person name="Takeda K."/>
        </authorList>
    </citation>
    <scope>NUCLEOTIDE SEQUENCE</scope>
    <source>
        <strain evidence="1">N016-13</strain>
    </source>
</reference>